<keyword evidence="3" id="KW-1185">Reference proteome</keyword>
<gene>
    <name evidence="2" type="ORF">EVAR_41781_1</name>
</gene>
<sequence>MQTHAAISEVVVTYSTLTTTIMRYKKRLLERKHPVIRIENVTDYDGGRSVDIRGGARASPRHPRVACRLKWGPPMKARRGPHSAAGALRQTPRRRSRRPMMNPAAEIRPALRRN</sequence>
<evidence type="ECO:0000256" key="1">
    <source>
        <dbReference type="SAM" id="MobiDB-lite"/>
    </source>
</evidence>
<dbReference type="Proteomes" id="UP000299102">
    <property type="component" value="Unassembled WGS sequence"/>
</dbReference>
<protein>
    <submittedName>
        <fullName evidence="2">Uncharacterized protein</fullName>
    </submittedName>
</protein>
<accession>A0A4C1W185</accession>
<evidence type="ECO:0000313" key="2">
    <source>
        <dbReference type="EMBL" id="GBP43924.1"/>
    </source>
</evidence>
<proteinExistence type="predicted"/>
<comment type="caution">
    <text evidence="2">The sequence shown here is derived from an EMBL/GenBank/DDBJ whole genome shotgun (WGS) entry which is preliminary data.</text>
</comment>
<dbReference type="AlphaFoldDB" id="A0A4C1W185"/>
<evidence type="ECO:0000313" key="3">
    <source>
        <dbReference type="Proteomes" id="UP000299102"/>
    </source>
</evidence>
<feature type="region of interest" description="Disordered" evidence="1">
    <location>
        <begin position="72"/>
        <end position="114"/>
    </location>
</feature>
<dbReference type="EMBL" id="BGZK01000444">
    <property type="protein sequence ID" value="GBP43924.1"/>
    <property type="molecule type" value="Genomic_DNA"/>
</dbReference>
<reference evidence="2 3" key="1">
    <citation type="journal article" date="2019" name="Commun. Biol.">
        <title>The bagworm genome reveals a unique fibroin gene that provides high tensile strength.</title>
        <authorList>
            <person name="Kono N."/>
            <person name="Nakamura H."/>
            <person name="Ohtoshi R."/>
            <person name="Tomita M."/>
            <person name="Numata K."/>
            <person name="Arakawa K."/>
        </authorList>
    </citation>
    <scope>NUCLEOTIDE SEQUENCE [LARGE SCALE GENOMIC DNA]</scope>
</reference>
<name>A0A4C1W185_EUMVA</name>
<organism evidence="2 3">
    <name type="scientific">Eumeta variegata</name>
    <name type="common">Bagworm moth</name>
    <name type="synonym">Eumeta japonica</name>
    <dbReference type="NCBI Taxonomy" id="151549"/>
    <lineage>
        <taxon>Eukaryota</taxon>
        <taxon>Metazoa</taxon>
        <taxon>Ecdysozoa</taxon>
        <taxon>Arthropoda</taxon>
        <taxon>Hexapoda</taxon>
        <taxon>Insecta</taxon>
        <taxon>Pterygota</taxon>
        <taxon>Neoptera</taxon>
        <taxon>Endopterygota</taxon>
        <taxon>Lepidoptera</taxon>
        <taxon>Glossata</taxon>
        <taxon>Ditrysia</taxon>
        <taxon>Tineoidea</taxon>
        <taxon>Psychidae</taxon>
        <taxon>Oiketicinae</taxon>
        <taxon>Eumeta</taxon>
    </lineage>
</organism>